<dbReference type="InterPro" id="IPR032774">
    <property type="entry name" value="WG_beta_rep"/>
</dbReference>
<comment type="caution">
    <text evidence="2">The sequence shown here is derived from an EMBL/GenBank/DDBJ whole genome shotgun (WGS) entry which is preliminary data.</text>
</comment>
<evidence type="ECO:0000313" key="2">
    <source>
        <dbReference type="EMBL" id="MCW3170214.1"/>
    </source>
</evidence>
<dbReference type="RefSeq" id="WP_264751373.1">
    <property type="nucleotide sequence ID" value="NZ_JAPDHW010000015.1"/>
</dbReference>
<feature type="domain" description="DUF7822" evidence="1">
    <location>
        <begin position="22"/>
        <end position="148"/>
    </location>
</feature>
<dbReference type="InterPro" id="IPR056724">
    <property type="entry name" value="DUF7822"/>
</dbReference>
<reference evidence="2" key="1">
    <citation type="submission" date="2022-10" db="EMBL/GenBank/DDBJ databases">
        <title>Chryseobacterium babae sp. nov. isolated from the gut of the beetle Oryctes rhinoceros, and Chryseobacterium kimseyorum sp. nov., isolated from a stick insect rearing cage.</title>
        <authorList>
            <person name="Shelomi M."/>
            <person name="Han C.-J."/>
            <person name="Chen W.-M."/>
            <person name="Chen H.-K."/>
            <person name="Liaw S.-J."/>
            <person name="Muhle E."/>
            <person name="Clermont D."/>
        </authorList>
    </citation>
    <scope>NUCLEOTIDE SEQUENCE</scope>
    <source>
        <strain evidence="2">09-1422</strain>
    </source>
</reference>
<dbReference type="EMBL" id="JAPDHW010000015">
    <property type="protein sequence ID" value="MCW3170214.1"/>
    <property type="molecule type" value="Genomic_DNA"/>
</dbReference>
<sequence length="588" mass="68310">MSHRIYIYNASNPSDASESDVMMVEWGYDVPLVLQSLFTGEGFVAGNIYNDHTEPDNFGLYFDAQAGIENFKKLYQFLENSNLIDDFKKFSEAKENLFNYLNKLKQPYFHIDAWDVFNMSDVSHEEQAQQLLKDIQQNNNVFHQAIEANDATLLDVKQFTRESTLGFSSFRELLNYVDYDYGWEHIWQENIELNQVEIFEENELWGLKDEKGNVLIQPIYDEFYAYDYYSDLAVVVKNEKYGYVDKRGEEIIPLIFDDAYDFEISKTAIVKTGEKFGLINLQGKVVLEPLYEEMIFLENDGNKELFTAKLNDKYGLITSNGEVKIDFISDNPFESKTSYFNTKVNGQKAHKIFTRNFVYVGDYPENALEGLSYNHILVKPHKNQQKHKIFDAKGNLLVDDFDKIVRTDYLPEALVILKNKKKALLHLATGDLRLDFEYDQISEMVILSNSLDSDKILKVEKDGLLGVIDSGVPDGWIVEIGNYNDALFLSKNIYALRRGDLWALKYLNEDEPLTFEYDLICRKPLYDSVAYAFYGNDVYVVKEDGLEFANAYEVLEDVKDDYSIYYFDAFAKRKLSEYVKREIGEQPD</sequence>
<evidence type="ECO:0000313" key="3">
    <source>
        <dbReference type="Proteomes" id="UP001163731"/>
    </source>
</evidence>
<proteinExistence type="predicted"/>
<dbReference type="Pfam" id="PF14903">
    <property type="entry name" value="WG_beta_rep"/>
    <property type="match status" value="2"/>
</dbReference>
<gene>
    <name evidence="2" type="ORF">OMO38_16930</name>
</gene>
<evidence type="ECO:0000259" key="1">
    <source>
        <dbReference type="Pfam" id="PF25135"/>
    </source>
</evidence>
<dbReference type="Pfam" id="PF25135">
    <property type="entry name" value="DUF7822"/>
    <property type="match status" value="1"/>
</dbReference>
<organism evidence="2 3">
    <name type="scientific">Chryseobacterium kimseyorum</name>
    <dbReference type="NCBI Taxonomy" id="2984028"/>
    <lineage>
        <taxon>Bacteria</taxon>
        <taxon>Pseudomonadati</taxon>
        <taxon>Bacteroidota</taxon>
        <taxon>Flavobacteriia</taxon>
        <taxon>Flavobacteriales</taxon>
        <taxon>Weeksellaceae</taxon>
        <taxon>Chryseobacterium group</taxon>
        <taxon>Chryseobacterium</taxon>
    </lineage>
</organism>
<name>A0ABT3I2K3_9FLAO</name>
<dbReference type="PANTHER" id="PTHR37841">
    <property type="entry name" value="GLR2918 PROTEIN"/>
    <property type="match status" value="1"/>
</dbReference>
<dbReference type="SUPFAM" id="SSF69360">
    <property type="entry name" value="Cell wall binding repeat"/>
    <property type="match status" value="1"/>
</dbReference>
<accession>A0ABT3I2K3</accession>
<dbReference type="Proteomes" id="UP001163731">
    <property type="component" value="Unassembled WGS sequence"/>
</dbReference>
<keyword evidence="3" id="KW-1185">Reference proteome</keyword>
<protein>
    <submittedName>
        <fullName evidence="2">WG repeat-containing protein</fullName>
    </submittedName>
</protein>
<dbReference type="PANTHER" id="PTHR37841:SF1">
    <property type="entry name" value="DUF3298 DOMAIN-CONTAINING PROTEIN"/>
    <property type="match status" value="1"/>
</dbReference>